<evidence type="ECO:0000313" key="2">
    <source>
        <dbReference type="Proteomes" id="UP001519292"/>
    </source>
</evidence>
<dbReference type="InterPro" id="IPR011050">
    <property type="entry name" value="Pectin_lyase_fold/virulence"/>
</dbReference>
<evidence type="ECO:0008006" key="3">
    <source>
        <dbReference type="Google" id="ProtNLM"/>
    </source>
</evidence>
<gene>
    <name evidence="1" type="ORF">J2Z60_001599</name>
</gene>
<dbReference type="SUPFAM" id="SSF51126">
    <property type="entry name" value="Pectin lyase-like"/>
    <property type="match status" value="1"/>
</dbReference>
<keyword evidence="2" id="KW-1185">Reference proteome</keyword>
<dbReference type="RefSeq" id="WP_209687152.1">
    <property type="nucleotide sequence ID" value="NZ_JAGGLU010000009.1"/>
</dbReference>
<evidence type="ECO:0000313" key="1">
    <source>
        <dbReference type="EMBL" id="MBP2058420.1"/>
    </source>
</evidence>
<comment type="caution">
    <text evidence="1">The sequence shown here is derived from an EMBL/GenBank/DDBJ whole genome shotgun (WGS) entry which is preliminary data.</text>
</comment>
<protein>
    <recommendedName>
        <fullName evidence="3">Right handed beta helix domain-containing protein</fullName>
    </recommendedName>
</protein>
<name>A0ABS4MFG4_9LACO</name>
<dbReference type="Proteomes" id="UP001519292">
    <property type="component" value="Unassembled WGS sequence"/>
</dbReference>
<proteinExistence type="predicted"/>
<sequence>MTKLVKVGARGDGIEWKYALKNVQADDVLLLEPGYYKLEQGMQVCDLTIKGTGSSPEDTIIDGNFILGGDCNFFTMENLCLETKSNYNPLFVENSADTYLTLRNVVLDGGVDNTAAIAVNGQCTLELFSVKVLGASISLFASANFRMTMNDCLVDYNSEKYSAIGIQGKGTAIISNSIIKGSLSTYSNSNCEVDLNNSEVTIGLIHGQTWMNMLNSKITSDSDSSFYISEDSWVNIVNCSFAGGVFIDKETRTIMQNSSLDRLIVCDDAKLTINNSTVNSHADFQDRASCDATRVTFSSGVNFKYFIALNGSASMRGRDLVINADNSTIAVQDDAKVILNILSDSKQDVLEVECDKKDNINIVGVAWEVKS</sequence>
<dbReference type="EMBL" id="JAGGLU010000009">
    <property type="protein sequence ID" value="MBP2058420.1"/>
    <property type="molecule type" value="Genomic_DNA"/>
</dbReference>
<reference evidence="1 2" key="1">
    <citation type="submission" date="2021-03" db="EMBL/GenBank/DDBJ databases">
        <title>Genomic Encyclopedia of Type Strains, Phase IV (KMG-IV): sequencing the most valuable type-strain genomes for metagenomic binning, comparative biology and taxonomic classification.</title>
        <authorList>
            <person name="Goeker M."/>
        </authorList>
    </citation>
    <scope>NUCLEOTIDE SEQUENCE [LARGE SCALE GENOMIC DNA]</scope>
    <source>
        <strain evidence="1 2">DSM 101872</strain>
    </source>
</reference>
<organism evidence="1 2">
    <name type="scientific">Lactobacillus colini</name>
    <dbReference type="NCBI Taxonomy" id="1819254"/>
    <lineage>
        <taxon>Bacteria</taxon>
        <taxon>Bacillati</taxon>
        <taxon>Bacillota</taxon>
        <taxon>Bacilli</taxon>
        <taxon>Lactobacillales</taxon>
        <taxon>Lactobacillaceae</taxon>
        <taxon>Lactobacillus</taxon>
    </lineage>
</organism>
<accession>A0ABS4MFG4</accession>